<protein>
    <submittedName>
        <fullName evidence="1">Uncharacterized protein</fullName>
    </submittedName>
</protein>
<organism evidence="1 2">
    <name type="scientific">Eretmocerus hayati</name>
    <dbReference type="NCBI Taxonomy" id="131215"/>
    <lineage>
        <taxon>Eukaryota</taxon>
        <taxon>Metazoa</taxon>
        <taxon>Ecdysozoa</taxon>
        <taxon>Arthropoda</taxon>
        <taxon>Hexapoda</taxon>
        <taxon>Insecta</taxon>
        <taxon>Pterygota</taxon>
        <taxon>Neoptera</taxon>
        <taxon>Endopterygota</taxon>
        <taxon>Hymenoptera</taxon>
        <taxon>Apocrita</taxon>
        <taxon>Proctotrupomorpha</taxon>
        <taxon>Chalcidoidea</taxon>
        <taxon>Aphelinidae</taxon>
        <taxon>Aphelininae</taxon>
        <taxon>Eretmocerus</taxon>
    </lineage>
</organism>
<dbReference type="Proteomes" id="UP001239111">
    <property type="component" value="Chromosome 3"/>
</dbReference>
<reference evidence="1" key="1">
    <citation type="submission" date="2023-04" db="EMBL/GenBank/DDBJ databases">
        <title>A chromosome-level genome assembly of the parasitoid wasp Eretmocerus hayati.</title>
        <authorList>
            <person name="Zhong Y."/>
            <person name="Liu S."/>
            <person name="Liu Y."/>
        </authorList>
    </citation>
    <scope>NUCLEOTIDE SEQUENCE</scope>
    <source>
        <strain evidence="1">ZJU_SS_LIU_2023</strain>
    </source>
</reference>
<proteinExistence type="predicted"/>
<name>A0ACC2NN22_9HYME</name>
<keyword evidence="2" id="KW-1185">Reference proteome</keyword>
<accession>A0ACC2NN22</accession>
<dbReference type="EMBL" id="CM056743">
    <property type="protein sequence ID" value="KAJ8672494.1"/>
    <property type="molecule type" value="Genomic_DNA"/>
</dbReference>
<comment type="caution">
    <text evidence="1">The sequence shown here is derived from an EMBL/GenBank/DDBJ whole genome shotgun (WGS) entry which is preliminary data.</text>
</comment>
<sequence>MSGTREGNDDARNDDVFVTEKNSTLYLRQKELTQKITELKVLQDLRSASDVTINLKSGILKKETNSLDELHNEVWALQDENCEKVWQFSKKHEFAVILNSYRRPTDQILLCCECNLEQKSEERAVVAIENTGRRALLQEIKALEFELENNGYKSLKKDLIKAEKELKNVQKECPEIQRLMVDLDNSRKRVALLKLKINHNLINVTNECSVKCTLTSTTVKPCISYSRADSSIPEKRITDPENVDHTMIGSLVDSNLPSREDESMKKWASQAVDELYPNDLSCARNTPFMSNGCEEVQFNNTPSCEKIIAEAESNDEKFISKSPTVQPRKKFAFKTKSLITKRVKI</sequence>
<evidence type="ECO:0000313" key="1">
    <source>
        <dbReference type="EMBL" id="KAJ8672494.1"/>
    </source>
</evidence>
<evidence type="ECO:0000313" key="2">
    <source>
        <dbReference type="Proteomes" id="UP001239111"/>
    </source>
</evidence>
<gene>
    <name evidence="1" type="ORF">QAD02_003753</name>
</gene>